<evidence type="ECO:0000256" key="2">
    <source>
        <dbReference type="ARBA" id="ARBA00023043"/>
    </source>
</evidence>
<dbReference type="SMART" id="SM00248">
    <property type="entry name" value="ANK"/>
    <property type="match status" value="4"/>
</dbReference>
<dbReference type="Gene3D" id="1.25.40.20">
    <property type="entry name" value="Ankyrin repeat-containing domain"/>
    <property type="match status" value="1"/>
</dbReference>
<feature type="repeat" description="ANK" evidence="3">
    <location>
        <begin position="134"/>
        <end position="166"/>
    </location>
</feature>
<dbReference type="SUPFAM" id="SSF48403">
    <property type="entry name" value="Ankyrin repeat"/>
    <property type="match status" value="1"/>
</dbReference>
<comment type="caution">
    <text evidence="4">The sequence shown here is derived from an EMBL/GenBank/DDBJ whole genome shotgun (WGS) entry which is preliminary data.</text>
</comment>
<evidence type="ECO:0000313" key="5">
    <source>
        <dbReference type="Proteomes" id="UP000289437"/>
    </source>
</evidence>
<reference evidence="4 5" key="1">
    <citation type="submission" date="2018-11" db="EMBL/GenBank/DDBJ databases">
        <authorList>
            <person name="Mardanov A.V."/>
            <person name="Ravin N.V."/>
            <person name="Dedysh S.N."/>
        </authorList>
    </citation>
    <scope>NUCLEOTIDE SEQUENCE [LARGE SCALE GENOMIC DNA]</scope>
    <source>
        <strain evidence="4 5">AF10</strain>
    </source>
</reference>
<evidence type="ECO:0000313" key="4">
    <source>
        <dbReference type="EMBL" id="RXH56553.1"/>
    </source>
</evidence>
<dbReference type="Proteomes" id="UP000289437">
    <property type="component" value="Unassembled WGS sequence"/>
</dbReference>
<dbReference type="EMBL" id="RDSM01000002">
    <property type="protein sequence ID" value="RXH56553.1"/>
    <property type="molecule type" value="Genomic_DNA"/>
</dbReference>
<sequence>MSSDEARALIQRAADLGFWALCTKYAQIGPGAGTIVTTISIAGHVRRVEDTGEAAPGWLRAVDLDVDREADTHRWRHGTPERELFGADHLAVDTMSPKAGVTRLMRVAASRRGTGELAEMLADTSLDRNATDSSGWNALMYAAQAGTTTAVRMLLDARADPARKSNAAETVLAAAVSSNDDPAGKIRILTAAGVDVNAADLRGVTPLILAAKRPEVPGVIAALIQAGADPTKRDVQGRTALSYLEEADAGDTNHGRYRSARQLLARGK</sequence>
<keyword evidence="1" id="KW-0677">Repeat</keyword>
<dbReference type="PANTHER" id="PTHR24166">
    <property type="entry name" value="ROLLING PEBBLES, ISOFORM B"/>
    <property type="match status" value="1"/>
</dbReference>
<proteinExistence type="predicted"/>
<keyword evidence="5" id="KW-1185">Reference proteome</keyword>
<dbReference type="InterPro" id="IPR050889">
    <property type="entry name" value="Dendritic_Spine_Reg/Scaffold"/>
</dbReference>
<reference evidence="5" key="2">
    <citation type="submission" date="2019-02" db="EMBL/GenBank/DDBJ databases">
        <title>Granulicella sibirica sp. nov., a psychrotolerant acidobacterium isolated from an organic soil layer in forested tundra, West Siberia.</title>
        <authorList>
            <person name="Oshkin I.Y."/>
            <person name="Kulichevskaya I.S."/>
            <person name="Rijpstra W.I.C."/>
            <person name="Sinninghe Damste J.S."/>
            <person name="Rakitin A.L."/>
            <person name="Ravin N.V."/>
            <person name="Dedysh S.N."/>
        </authorList>
    </citation>
    <scope>NUCLEOTIDE SEQUENCE [LARGE SCALE GENOMIC DNA]</scope>
    <source>
        <strain evidence="5">AF10</strain>
    </source>
</reference>
<dbReference type="Pfam" id="PF12796">
    <property type="entry name" value="Ank_2"/>
    <property type="match status" value="1"/>
</dbReference>
<feature type="repeat" description="ANK" evidence="3">
    <location>
        <begin position="202"/>
        <end position="235"/>
    </location>
</feature>
<name>A0A4Q0SZ42_9BACT</name>
<dbReference type="InterPro" id="IPR002110">
    <property type="entry name" value="Ankyrin_rpt"/>
</dbReference>
<accession>A0A4Q0SZ42</accession>
<organism evidence="4 5">
    <name type="scientific">Granulicella sibirica</name>
    <dbReference type="NCBI Taxonomy" id="2479048"/>
    <lineage>
        <taxon>Bacteria</taxon>
        <taxon>Pseudomonadati</taxon>
        <taxon>Acidobacteriota</taxon>
        <taxon>Terriglobia</taxon>
        <taxon>Terriglobales</taxon>
        <taxon>Acidobacteriaceae</taxon>
        <taxon>Granulicella</taxon>
    </lineage>
</organism>
<evidence type="ECO:0000256" key="1">
    <source>
        <dbReference type="ARBA" id="ARBA00022737"/>
    </source>
</evidence>
<dbReference type="InterPro" id="IPR036770">
    <property type="entry name" value="Ankyrin_rpt-contain_sf"/>
</dbReference>
<dbReference type="PROSITE" id="PS50297">
    <property type="entry name" value="ANK_REP_REGION"/>
    <property type="match status" value="1"/>
</dbReference>
<dbReference type="Pfam" id="PF00023">
    <property type="entry name" value="Ank"/>
    <property type="match status" value="1"/>
</dbReference>
<protein>
    <submittedName>
        <fullName evidence="4">Uncharacterized protein</fullName>
    </submittedName>
</protein>
<gene>
    <name evidence="4" type="ORF">GRAN_3410</name>
</gene>
<dbReference type="AlphaFoldDB" id="A0A4Q0SZ42"/>
<evidence type="ECO:0000256" key="3">
    <source>
        <dbReference type="PROSITE-ProRule" id="PRU00023"/>
    </source>
</evidence>
<dbReference type="PANTHER" id="PTHR24166:SF48">
    <property type="entry name" value="PROTEIN VAPYRIN"/>
    <property type="match status" value="1"/>
</dbReference>
<dbReference type="PROSITE" id="PS50088">
    <property type="entry name" value="ANK_REPEAT"/>
    <property type="match status" value="2"/>
</dbReference>
<keyword evidence="2 3" id="KW-0040">ANK repeat</keyword>